<keyword evidence="1" id="KW-0732">Signal</keyword>
<protein>
    <recommendedName>
        <fullName evidence="6">Sensory transduction regulator</fullName>
    </recommendedName>
</protein>
<proteinExistence type="predicted"/>
<organism evidence="3 4">
    <name type="scientific">Stenotrophomonas indicatrix</name>
    <dbReference type="NCBI Taxonomy" id="2045451"/>
    <lineage>
        <taxon>Bacteria</taxon>
        <taxon>Pseudomonadati</taxon>
        <taxon>Pseudomonadota</taxon>
        <taxon>Gammaproteobacteria</taxon>
        <taxon>Lysobacterales</taxon>
        <taxon>Lysobacteraceae</taxon>
        <taxon>Stenotrophomonas</taxon>
    </lineage>
</organism>
<accession>A0A1W1GVK8</accession>
<feature type="chain" id="PRO_5010727083" description="Sensory transduction regulator" evidence="1">
    <location>
        <begin position="22"/>
        <end position="162"/>
    </location>
</feature>
<evidence type="ECO:0000313" key="4">
    <source>
        <dbReference type="Proteomes" id="UP000191133"/>
    </source>
</evidence>
<dbReference type="Proteomes" id="UP000191133">
    <property type="component" value="Unassembled WGS sequence"/>
</dbReference>
<keyword evidence="5" id="KW-1185">Reference proteome</keyword>
<reference evidence="2" key="3">
    <citation type="submission" date="2023-07" db="EMBL/GenBank/DDBJ databases">
        <title>Stenotrophomonas isolates from soil.</title>
        <authorList>
            <person name="Sharma V."/>
            <person name="Zur-Pinska J."/>
            <person name="Hay A.G."/>
        </authorList>
    </citation>
    <scope>NUCLEOTIDE SEQUENCE</scope>
    <source>
        <strain evidence="2">C2</strain>
    </source>
</reference>
<dbReference type="EMBL" id="JAUKNN010000001">
    <property type="protein sequence ID" value="MDN8667879.1"/>
    <property type="molecule type" value="Genomic_DNA"/>
</dbReference>
<evidence type="ECO:0000313" key="3">
    <source>
        <dbReference type="EMBL" id="SLM23396.1"/>
    </source>
</evidence>
<dbReference type="Proteomes" id="UP001174315">
    <property type="component" value="Unassembled WGS sequence"/>
</dbReference>
<dbReference type="AlphaFoldDB" id="A0A1W1GVK8"/>
<evidence type="ECO:0008006" key="6">
    <source>
        <dbReference type="Google" id="ProtNLM"/>
    </source>
</evidence>
<name>A0A1W1GVK8_9GAMM</name>
<gene>
    <name evidence="2" type="ORF">Q0S36_00845</name>
    <name evidence="3" type="ORF">SAMN04488690_1088</name>
</gene>
<reference evidence="4" key="1">
    <citation type="submission" date="2016-10" db="EMBL/GenBank/DDBJ databases">
        <authorList>
            <person name="Varghese N."/>
        </authorList>
    </citation>
    <scope>NUCLEOTIDE SEQUENCE [LARGE SCALE GENOMIC DNA]</scope>
    <source>
        <strain evidence="4">92MFCol6.1</strain>
    </source>
</reference>
<sequence>MKRTLLSALLIALAAAGTAGAATTTDSTKADKAVARHLEKLGYTYEVDEDGDYQMVFDVEGDRTQIVYVRSSVEDFGTHNIREIWSPGYTSQTKQFPVAVANRLLEDSQDAKMGGWVKQESTAMFVVKIDADATSDQLSDAIDAAIRTADAMELELTKKDDL</sequence>
<evidence type="ECO:0000256" key="1">
    <source>
        <dbReference type="SAM" id="SignalP"/>
    </source>
</evidence>
<evidence type="ECO:0000313" key="5">
    <source>
        <dbReference type="Proteomes" id="UP001174315"/>
    </source>
</evidence>
<dbReference type="RefSeq" id="WP_025879126.1">
    <property type="nucleotide sequence ID" value="NZ_CBCSJV010000002.1"/>
</dbReference>
<dbReference type="EMBL" id="FWEU01000001">
    <property type="protein sequence ID" value="SLM23396.1"/>
    <property type="molecule type" value="Genomic_DNA"/>
</dbReference>
<evidence type="ECO:0000313" key="2">
    <source>
        <dbReference type="EMBL" id="MDN8667879.1"/>
    </source>
</evidence>
<dbReference type="GeneID" id="64104694"/>
<feature type="signal peptide" evidence="1">
    <location>
        <begin position="1"/>
        <end position="21"/>
    </location>
</feature>
<reference evidence="3" key="2">
    <citation type="submission" date="2016-10" db="EMBL/GenBank/DDBJ databases">
        <authorList>
            <person name="de Groot N.N."/>
        </authorList>
    </citation>
    <scope>NUCLEOTIDE SEQUENCE [LARGE SCALE GENOMIC DNA]</scope>
    <source>
        <strain evidence="3">92MFCol6.1</strain>
    </source>
</reference>